<evidence type="ECO:0000313" key="2">
    <source>
        <dbReference type="EMBL" id="RDE10127.1"/>
    </source>
</evidence>
<reference evidence="3" key="1">
    <citation type="submission" date="2018-07" db="EMBL/GenBank/DDBJ databases">
        <authorList>
            <person name="Liu B.-T."/>
            <person name="Du Z."/>
        </authorList>
    </citation>
    <scope>NUCLEOTIDE SEQUENCE [LARGE SCALE GENOMIC DNA]</scope>
    <source>
        <strain evidence="3">XYN52</strain>
    </source>
</reference>
<comment type="caution">
    <text evidence="2">The sequence shown here is derived from an EMBL/GenBank/DDBJ whole genome shotgun (WGS) entry which is preliminary data.</text>
</comment>
<dbReference type="InterPro" id="IPR029058">
    <property type="entry name" value="AB_hydrolase_fold"/>
</dbReference>
<dbReference type="SUPFAM" id="SSF53474">
    <property type="entry name" value="alpha/beta-Hydrolases"/>
    <property type="match status" value="1"/>
</dbReference>
<dbReference type="PRINTS" id="PR00111">
    <property type="entry name" value="ABHYDROLASE"/>
</dbReference>
<dbReference type="PANTHER" id="PTHR43194:SF2">
    <property type="entry name" value="PEROXISOMAL MEMBRANE PROTEIN LPX1"/>
    <property type="match status" value="1"/>
</dbReference>
<keyword evidence="3" id="KW-1185">Reference proteome</keyword>
<dbReference type="PANTHER" id="PTHR43194">
    <property type="entry name" value="HYDROLASE ALPHA/BETA FOLD FAMILY"/>
    <property type="match status" value="1"/>
</dbReference>
<organism evidence="2 3">
    <name type="scientific">Pelagibacterium lacus</name>
    <dbReference type="NCBI Taxonomy" id="2282655"/>
    <lineage>
        <taxon>Bacteria</taxon>
        <taxon>Pseudomonadati</taxon>
        <taxon>Pseudomonadota</taxon>
        <taxon>Alphaproteobacteria</taxon>
        <taxon>Hyphomicrobiales</taxon>
        <taxon>Devosiaceae</taxon>
        <taxon>Pelagibacterium</taxon>
    </lineage>
</organism>
<proteinExistence type="predicted"/>
<dbReference type="RefSeq" id="WP_114644424.1">
    <property type="nucleotide sequence ID" value="NZ_QQNH01000002.1"/>
</dbReference>
<dbReference type="Gene3D" id="3.40.50.1820">
    <property type="entry name" value="alpha/beta hydrolase"/>
    <property type="match status" value="1"/>
</dbReference>
<keyword evidence="2" id="KW-0378">Hydrolase</keyword>
<evidence type="ECO:0000259" key="1">
    <source>
        <dbReference type="Pfam" id="PF00561"/>
    </source>
</evidence>
<dbReference type="Pfam" id="PF00561">
    <property type="entry name" value="Abhydrolase_1"/>
    <property type="match status" value="1"/>
</dbReference>
<protein>
    <submittedName>
        <fullName evidence="2">Alpha/beta hydrolase</fullName>
    </submittedName>
</protein>
<dbReference type="GO" id="GO:0016787">
    <property type="term" value="F:hydrolase activity"/>
    <property type="evidence" value="ECO:0007669"/>
    <property type="project" value="UniProtKB-KW"/>
</dbReference>
<accession>A0A369W7X0</accession>
<sequence>MSGRTSRYFTLRGREIHVSQWGEPDRPALVMWHGLARTGRDFDTIAGVLCRDYFILAPDTLGRGLSQWATEPEHEYRLDNFGAMAGELLDQLGIGTCRWIGTSMGGAIGMHLAGGPLRGRISHLVINDIGPELPAAAVERIRTYAGNPPVFATVSELEAWLRTVYAPFGLLTDSEWRVMADSSARRTDAGQVTVHYDPRIVAQFAAKNDVGDQWASYDAITARTLLLRGAQSDLLSDDLAGRMQARGPRPARLDITGVGHAPALNSAEQIDSIRDFLL</sequence>
<dbReference type="OrthoDB" id="9791366at2"/>
<dbReference type="Proteomes" id="UP000253759">
    <property type="component" value="Unassembled WGS sequence"/>
</dbReference>
<dbReference type="InterPro" id="IPR000073">
    <property type="entry name" value="AB_hydrolase_1"/>
</dbReference>
<feature type="domain" description="AB hydrolase-1" evidence="1">
    <location>
        <begin position="27"/>
        <end position="131"/>
    </location>
</feature>
<dbReference type="InterPro" id="IPR050228">
    <property type="entry name" value="Carboxylesterase_BioH"/>
</dbReference>
<gene>
    <name evidence="2" type="ORF">DVH29_01660</name>
</gene>
<evidence type="ECO:0000313" key="3">
    <source>
        <dbReference type="Proteomes" id="UP000253759"/>
    </source>
</evidence>
<dbReference type="EMBL" id="QQNH01000002">
    <property type="protein sequence ID" value="RDE10127.1"/>
    <property type="molecule type" value="Genomic_DNA"/>
</dbReference>
<name>A0A369W7X0_9HYPH</name>
<dbReference type="AlphaFoldDB" id="A0A369W7X0"/>